<accession>A0A328JV04</accession>
<name>A0A062U4T2_9PROT</name>
<dbReference type="AlphaFoldDB" id="A0A062U4T2"/>
<dbReference type="EMBL" id="AWFB01000012">
    <property type="protein sequence ID" value="RAN34293.1"/>
    <property type="molecule type" value="Genomic_DNA"/>
</dbReference>
<dbReference type="Proteomes" id="UP000249123">
    <property type="component" value="Unassembled WGS sequence"/>
</dbReference>
<comment type="caution">
    <text evidence="1">The sequence shown here is derived from an EMBL/GenBank/DDBJ whole genome shotgun (WGS) entry which is preliminary data.</text>
</comment>
<protein>
    <submittedName>
        <fullName evidence="1">Uncharacterized protein</fullName>
    </submittedName>
</protein>
<accession>A0A062U4T2</accession>
<organism evidence="1 2">
    <name type="scientific">Hyphomonas pacifica</name>
    <dbReference type="NCBI Taxonomy" id="1280941"/>
    <lineage>
        <taxon>Bacteria</taxon>
        <taxon>Pseudomonadati</taxon>
        <taxon>Pseudomonadota</taxon>
        <taxon>Alphaproteobacteria</taxon>
        <taxon>Hyphomonadales</taxon>
        <taxon>Hyphomonadaceae</taxon>
        <taxon>Hyphomonas</taxon>
    </lineage>
</organism>
<proteinExistence type="predicted"/>
<evidence type="ECO:0000313" key="2">
    <source>
        <dbReference type="Proteomes" id="UP000249123"/>
    </source>
</evidence>
<sequence>MLFKMMMDASSQEEKPVVRGFLKHLIFGFSVGVAVGTIMLMCLLLSLKNMDLGMPWIWALAMILQCGPIGGLIGIGVFVSRITNRDEDDEDDQGGPGGNAAEETAEQIVVRPAGQGAGALMPSNA</sequence>
<gene>
    <name evidence="1" type="ORF">HY3_01415</name>
</gene>
<reference evidence="1 2" key="1">
    <citation type="submission" date="2013-04" db="EMBL/GenBank/DDBJ databases">
        <title>Hyphomonas sp. T24B3 Genome Sequencing.</title>
        <authorList>
            <person name="Lai Q."/>
            <person name="Shao Z."/>
        </authorList>
    </citation>
    <scope>NUCLEOTIDE SEQUENCE [LARGE SCALE GENOMIC DNA]</scope>
    <source>
        <strain evidence="1 2">T24B3</strain>
    </source>
</reference>
<dbReference type="OrthoDB" id="7620002at2"/>
<keyword evidence="2" id="KW-1185">Reference proteome</keyword>
<evidence type="ECO:0000313" key="1">
    <source>
        <dbReference type="EMBL" id="RAN34293.1"/>
    </source>
</evidence>
<dbReference type="RefSeq" id="WP_034825414.1">
    <property type="nucleotide sequence ID" value="NZ_AWFA01000012.1"/>
</dbReference>